<dbReference type="InterPro" id="IPR001841">
    <property type="entry name" value="Znf_RING"/>
</dbReference>
<feature type="domain" description="B box-type" evidence="6">
    <location>
        <begin position="139"/>
        <end position="190"/>
    </location>
</feature>
<feature type="compositionally biased region" description="Low complexity" evidence="5">
    <location>
        <begin position="65"/>
        <end position="80"/>
    </location>
</feature>
<organism evidence="7 8">
    <name type="scientific">Daphnia pulex</name>
    <name type="common">Water flea</name>
    <dbReference type="NCBI Taxonomy" id="6669"/>
    <lineage>
        <taxon>Eukaryota</taxon>
        <taxon>Metazoa</taxon>
        <taxon>Ecdysozoa</taxon>
        <taxon>Arthropoda</taxon>
        <taxon>Crustacea</taxon>
        <taxon>Branchiopoda</taxon>
        <taxon>Diplostraca</taxon>
        <taxon>Cladocera</taxon>
        <taxon>Anomopoda</taxon>
        <taxon>Daphniidae</taxon>
        <taxon>Daphnia</taxon>
    </lineage>
</organism>
<dbReference type="Proteomes" id="UP000000305">
    <property type="component" value="Unassembled WGS sequence"/>
</dbReference>
<sequence length="286" mass="31377">MEDELKCPSCRQFFTQPVLLPCFHAMCLNCALHNQQPTDSGVVVSTSGSSGGSSRPSSCHIHPASSSSSSSTTTTTTTNSSNSNALVVAATISLSCPSCRKIVYFDENGAQNLPRYRAMQTIVDKFSESSHQRAQASSTPCQLCDTAEGGQQQEAASVFCQQCQVFYCDRCRENCHPARGPLAKHSLISPHQGRQALRSLKEKFKSSGEAVQHCAEHGEQTQTYYCNTCRLGACHLCVLSDVGRHHNHDVHLLALICKQQKVRTRRKNLLLTCQTTNKPLVFLMSH</sequence>
<dbReference type="GO" id="GO:0061630">
    <property type="term" value="F:ubiquitin protein ligase activity"/>
    <property type="evidence" value="ECO:0000318"/>
    <property type="project" value="GO_Central"/>
</dbReference>
<dbReference type="CDD" id="cd19756">
    <property type="entry name" value="Bbox2"/>
    <property type="match status" value="1"/>
</dbReference>
<accession>E9GS32</accession>
<dbReference type="Gene3D" id="3.30.40.10">
    <property type="entry name" value="Zinc/RING finger domain, C3HC4 (zinc finger)"/>
    <property type="match status" value="1"/>
</dbReference>
<dbReference type="SMART" id="SM00184">
    <property type="entry name" value="RING"/>
    <property type="match status" value="1"/>
</dbReference>
<protein>
    <recommendedName>
        <fullName evidence="6">B box-type domain-containing protein</fullName>
    </recommendedName>
</protein>
<dbReference type="InParanoid" id="E9GS32"/>
<keyword evidence="2 4" id="KW-0863">Zinc-finger</keyword>
<dbReference type="HOGENOM" id="CLU_013137_5_0_1"/>
<dbReference type="PANTHER" id="PTHR25462">
    <property type="entry name" value="BONUS, ISOFORM C-RELATED"/>
    <property type="match status" value="1"/>
</dbReference>
<keyword evidence="3" id="KW-0862">Zinc</keyword>
<proteinExistence type="predicted"/>
<evidence type="ECO:0000256" key="1">
    <source>
        <dbReference type="ARBA" id="ARBA00022723"/>
    </source>
</evidence>
<dbReference type="PROSITE" id="PS50119">
    <property type="entry name" value="ZF_BBOX"/>
    <property type="match status" value="2"/>
</dbReference>
<dbReference type="eggNOG" id="KOG4367">
    <property type="taxonomic scope" value="Eukaryota"/>
</dbReference>
<name>E9GS32_DAPPU</name>
<dbReference type="Pfam" id="PF22586">
    <property type="entry name" value="ANCHR-like_BBOX"/>
    <property type="match status" value="1"/>
</dbReference>
<evidence type="ECO:0000256" key="4">
    <source>
        <dbReference type="PROSITE-ProRule" id="PRU00024"/>
    </source>
</evidence>
<evidence type="ECO:0000259" key="6">
    <source>
        <dbReference type="PROSITE" id="PS50119"/>
    </source>
</evidence>
<gene>
    <name evidence="7" type="ORF">DAPPUDRAFT_53938</name>
</gene>
<dbReference type="EMBL" id="GL732561">
    <property type="protein sequence ID" value="EFX77634.1"/>
    <property type="molecule type" value="Genomic_DNA"/>
</dbReference>
<dbReference type="SUPFAM" id="SSF57845">
    <property type="entry name" value="B-box zinc-binding domain"/>
    <property type="match status" value="1"/>
</dbReference>
<evidence type="ECO:0000313" key="8">
    <source>
        <dbReference type="Proteomes" id="UP000000305"/>
    </source>
</evidence>
<evidence type="ECO:0000256" key="5">
    <source>
        <dbReference type="SAM" id="MobiDB-lite"/>
    </source>
</evidence>
<dbReference type="OrthoDB" id="295536at2759"/>
<dbReference type="SMART" id="SM00336">
    <property type="entry name" value="BBOX"/>
    <property type="match status" value="2"/>
</dbReference>
<feature type="compositionally biased region" description="Low complexity" evidence="5">
    <location>
        <begin position="41"/>
        <end position="58"/>
    </location>
</feature>
<dbReference type="STRING" id="6669.E9GS32"/>
<dbReference type="AlphaFoldDB" id="E9GS32"/>
<dbReference type="Gene3D" id="3.30.160.60">
    <property type="entry name" value="Classic Zinc Finger"/>
    <property type="match status" value="1"/>
</dbReference>
<dbReference type="InterPro" id="IPR000315">
    <property type="entry name" value="Znf_B-box"/>
</dbReference>
<evidence type="ECO:0000313" key="7">
    <source>
        <dbReference type="EMBL" id="EFX77634.1"/>
    </source>
</evidence>
<dbReference type="Gene3D" id="4.10.830.40">
    <property type="match status" value="1"/>
</dbReference>
<dbReference type="GO" id="GO:0008270">
    <property type="term" value="F:zinc ion binding"/>
    <property type="evidence" value="ECO:0007669"/>
    <property type="project" value="UniProtKB-KW"/>
</dbReference>
<keyword evidence="1" id="KW-0479">Metal-binding</keyword>
<keyword evidence="8" id="KW-1185">Reference proteome</keyword>
<feature type="region of interest" description="Disordered" evidence="5">
    <location>
        <begin position="41"/>
        <end position="80"/>
    </location>
</feature>
<dbReference type="PANTHER" id="PTHR25462:SF306">
    <property type="entry name" value="TRIPARTITE MOTIF CONTAINING 9"/>
    <property type="match status" value="1"/>
</dbReference>
<evidence type="ECO:0000256" key="3">
    <source>
        <dbReference type="ARBA" id="ARBA00022833"/>
    </source>
</evidence>
<feature type="domain" description="B box-type" evidence="6">
    <location>
        <begin position="209"/>
        <end position="253"/>
    </location>
</feature>
<dbReference type="InterPro" id="IPR013083">
    <property type="entry name" value="Znf_RING/FYVE/PHD"/>
</dbReference>
<dbReference type="PhylomeDB" id="E9GS32"/>
<dbReference type="OMA" id="CEQCEIF"/>
<dbReference type="InterPro" id="IPR047153">
    <property type="entry name" value="TRIM45/56/19-like"/>
</dbReference>
<dbReference type="SUPFAM" id="SSF57850">
    <property type="entry name" value="RING/U-box"/>
    <property type="match status" value="1"/>
</dbReference>
<evidence type="ECO:0000256" key="2">
    <source>
        <dbReference type="ARBA" id="ARBA00022771"/>
    </source>
</evidence>
<reference evidence="7 8" key="1">
    <citation type="journal article" date="2011" name="Science">
        <title>The ecoresponsive genome of Daphnia pulex.</title>
        <authorList>
            <person name="Colbourne J.K."/>
            <person name="Pfrender M.E."/>
            <person name="Gilbert D."/>
            <person name="Thomas W.K."/>
            <person name="Tucker A."/>
            <person name="Oakley T.H."/>
            <person name="Tokishita S."/>
            <person name="Aerts A."/>
            <person name="Arnold G.J."/>
            <person name="Basu M.K."/>
            <person name="Bauer D.J."/>
            <person name="Caceres C.E."/>
            <person name="Carmel L."/>
            <person name="Casola C."/>
            <person name="Choi J.H."/>
            <person name="Detter J.C."/>
            <person name="Dong Q."/>
            <person name="Dusheyko S."/>
            <person name="Eads B.D."/>
            <person name="Frohlich T."/>
            <person name="Geiler-Samerotte K.A."/>
            <person name="Gerlach D."/>
            <person name="Hatcher P."/>
            <person name="Jogdeo S."/>
            <person name="Krijgsveld J."/>
            <person name="Kriventseva E.V."/>
            <person name="Kultz D."/>
            <person name="Laforsch C."/>
            <person name="Lindquist E."/>
            <person name="Lopez J."/>
            <person name="Manak J.R."/>
            <person name="Muller J."/>
            <person name="Pangilinan J."/>
            <person name="Patwardhan R.P."/>
            <person name="Pitluck S."/>
            <person name="Pritham E.J."/>
            <person name="Rechtsteiner A."/>
            <person name="Rho M."/>
            <person name="Rogozin I.B."/>
            <person name="Sakarya O."/>
            <person name="Salamov A."/>
            <person name="Schaack S."/>
            <person name="Shapiro H."/>
            <person name="Shiga Y."/>
            <person name="Skalitzky C."/>
            <person name="Smith Z."/>
            <person name="Souvorov A."/>
            <person name="Sung W."/>
            <person name="Tang Z."/>
            <person name="Tsuchiya D."/>
            <person name="Tu H."/>
            <person name="Vos H."/>
            <person name="Wang M."/>
            <person name="Wolf Y.I."/>
            <person name="Yamagata H."/>
            <person name="Yamada T."/>
            <person name="Ye Y."/>
            <person name="Shaw J.R."/>
            <person name="Andrews J."/>
            <person name="Crease T.J."/>
            <person name="Tang H."/>
            <person name="Lucas S.M."/>
            <person name="Robertson H.M."/>
            <person name="Bork P."/>
            <person name="Koonin E.V."/>
            <person name="Zdobnov E.M."/>
            <person name="Grigoriev I.V."/>
            <person name="Lynch M."/>
            <person name="Boore J.L."/>
        </authorList>
    </citation>
    <scope>NUCLEOTIDE SEQUENCE [LARGE SCALE GENOMIC DNA]</scope>
</reference>
<dbReference type="CDD" id="cd19803">
    <property type="entry name" value="Bbox1_TRIM9-like_C-I"/>
    <property type="match status" value="1"/>
</dbReference>
<dbReference type="KEGG" id="dpx:DAPPUDRAFT_53938"/>